<dbReference type="RefSeq" id="WP_281742800.1">
    <property type="nucleotide sequence ID" value="NZ_AP026973.1"/>
</dbReference>
<evidence type="ECO:0008006" key="2">
    <source>
        <dbReference type="Google" id="ProtNLM"/>
    </source>
</evidence>
<dbReference type="GO" id="GO:0006044">
    <property type="term" value="P:N-acetylglucosamine metabolic process"/>
    <property type="evidence" value="ECO:0007669"/>
    <property type="project" value="TreeGrafter"/>
</dbReference>
<dbReference type="EMBL" id="AP026973">
    <property type="protein sequence ID" value="BDT76458.1"/>
    <property type="molecule type" value="Genomic_DNA"/>
</dbReference>
<evidence type="ECO:0000313" key="1">
    <source>
        <dbReference type="EMBL" id="BDT76458.1"/>
    </source>
</evidence>
<dbReference type="AlphaFoldDB" id="A0A9C7FJC8"/>
<proteinExistence type="predicted"/>
<dbReference type="Pfam" id="PF04724">
    <property type="entry name" value="Glyco_transf_17"/>
    <property type="match status" value="1"/>
</dbReference>
<dbReference type="KEGG" id="pyt:PKF023_02610"/>
<protein>
    <recommendedName>
        <fullName evidence="2">Glycosyl transferase family 17</fullName>
    </recommendedName>
</protein>
<dbReference type="InterPro" id="IPR006813">
    <property type="entry name" value="Glyco_trans_17"/>
</dbReference>
<dbReference type="PANTHER" id="PTHR12224">
    <property type="entry name" value="BETA-1,4-MANNOSYL-GLYCOPROTEIN BETA-1,4-N-ACETYLGLUCOSAMINYL-TRANSFERASE"/>
    <property type="match status" value="1"/>
</dbReference>
<dbReference type="GO" id="GO:0003830">
    <property type="term" value="F:beta-1,4-mannosylglycoprotein 4-beta-N-acetylglucosaminyltransferase activity"/>
    <property type="evidence" value="ECO:0007669"/>
    <property type="project" value="InterPro"/>
</dbReference>
<dbReference type="Proteomes" id="UP001211097">
    <property type="component" value="Chromosome"/>
</dbReference>
<name>A0A9C7FJC8_9BURK</name>
<reference evidence="1" key="1">
    <citation type="submission" date="2022-11" db="EMBL/GenBank/DDBJ databases">
        <title>Complete Genome Sequences of three Polynucleobacter sp. Subcluster PnecC Strains KF022, KF023, and KF032 Isolated from a Shallow Eutrophic Lake in Japan.</title>
        <authorList>
            <person name="Ogata Y."/>
            <person name="Watanabe K."/>
            <person name="Takemine S."/>
            <person name="Shindo C."/>
            <person name="Kurokawa R."/>
            <person name="Suda W."/>
        </authorList>
    </citation>
    <scope>NUCLEOTIDE SEQUENCE</scope>
    <source>
        <strain evidence="1">KF023</strain>
    </source>
</reference>
<organism evidence="1">
    <name type="scientific">Polynucleobacter yangtzensis</name>
    <dbReference type="NCBI Taxonomy" id="1743159"/>
    <lineage>
        <taxon>Bacteria</taxon>
        <taxon>Pseudomonadati</taxon>
        <taxon>Pseudomonadota</taxon>
        <taxon>Betaproteobacteria</taxon>
        <taxon>Burkholderiales</taxon>
        <taxon>Burkholderiaceae</taxon>
        <taxon>Polynucleobacter</taxon>
    </lineage>
</organism>
<sequence>MQPKLLDVFLFYNELDLLKARLEYMGPFVDHFIISEANVDFSGRSKEFLLSQELVNTLPFADKIIYHREHLNLNSIPWLFKRFKYRNRMTRYFWKIQDAQRNSTLTPLKPFNSNDIVIFSDLDEFPSEAAIHEGIKALQSSNRNNLEPHAYSLDQTFYYYNLNNAAPDEKFYGSVMTSLGTFRKYLPHRFRSGKNDFEHISSGGWHFSYFMDEEKILNKILAISDVENLSQFKTLSKDEISQKILSGLDLYDRQTKLSDKERHKIPAAVVTPLAKYLPNCV</sequence>
<dbReference type="PANTHER" id="PTHR12224:SF0">
    <property type="entry name" value="BETA-1,4-MANNOSYL-GLYCOPROTEIN 4-BETA-N-ACETYLGLUCOSAMINYLTRANSFERASE"/>
    <property type="match status" value="1"/>
</dbReference>
<gene>
    <name evidence="1" type="ORF">PKF023_02610</name>
</gene>
<accession>A0A9C7FJC8</accession>
<dbReference type="GO" id="GO:0016020">
    <property type="term" value="C:membrane"/>
    <property type="evidence" value="ECO:0007669"/>
    <property type="project" value="InterPro"/>
</dbReference>